<organism evidence="8 9">
    <name type="scientific">Penicillium decumbens</name>
    <dbReference type="NCBI Taxonomy" id="69771"/>
    <lineage>
        <taxon>Eukaryota</taxon>
        <taxon>Fungi</taxon>
        <taxon>Dikarya</taxon>
        <taxon>Ascomycota</taxon>
        <taxon>Pezizomycotina</taxon>
        <taxon>Eurotiomycetes</taxon>
        <taxon>Eurotiomycetidae</taxon>
        <taxon>Eurotiales</taxon>
        <taxon>Aspergillaceae</taxon>
        <taxon>Penicillium</taxon>
    </lineage>
</organism>
<dbReference type="GO" id="GO:0005665">
    <property type="term" value="C:RNA polymerase II, core complex"/>
    <property type="evidence" value="ECO:0007669"/>
    <property type="project" value="TreeGrafter"/>
</dbReference>
<feature type="domain" description="RNA polymerase Rpb7-like N-terminal" evidence="7">
    <location>
        <begin position="84"/>
        <end position="138"/>
    </location>
</feature>
<dbReference type="InterPro" id="IPR005576">
    <property type="entry name" value="Rpb7-like_N"/>
</dbReference>
<reference evidence="9" key="1">
    <citation type="journal article" date="2017" name="Nat. Microbiol.">
        <title>Global analysis of biosynthetic gene clusters reveals vast potential of secondary metabolite production in Penicillium species.</title>
        <authorList>
            <person name="Nielsen J.C."/>
            <person name="Grijseels S."/>
            <person name="Prigent S."/>
            <person name="Ji B."/>
            <person name="Dainat J."/>
            <person name="Nielsen K.F."/>
            <person name="Frisvad J.C."/>
            <person name="Workman M."/>
            <person name="Nielsen J."/>
        </authorList>
    </citation>
    <scope>NUCLEOTIDE SEQUENCE [LARGE SCALE GENOMIC DNA]</scope>
    <source>
        <strain evidence="9">IBT 11843</strain>
    </source>
</reference>
<evidence type="ECO:0000256" key="1">
    <source>
        <dbReference type="ARBA" id="ARBA00004123"/>
    </source>
</evidence>
<dbReference type="GO" id="GO:0031369">
    <property type="term" value="F:translation initiation factor binding"/>
    <property type="evidence" value="ECO:0007669"/>
    <property type="project" value="TreeGrafter"/>
</dbReference>
<comment type="similarity">
    <text evidence="2">Belongs to the eukaryotic RPB7/RPC8 RNA polymerase subunit family.</text>
</comment>
<comment type="function">
    <text evidence="5">DNA-dependent RNA polymerase which catalyzes the transcription of DNA into RNA using the four ribonucleoside triphosphates as substrates.</text>
</comment>
<evidence type="ECO:0000256" key="2">
    <source>
        <dbReference type="ARBA" id="ARBA00009307"/>
    </source>
</evidence>
<dbReference type="PANTHER" id="PTHR12709:SF4">
    <property type="entry name" value="DNA-DIRECTED RNA POLYMERASE II SUBUNIT RPB7"/>
    <property type="match status" value="1"/>
</dbReference>
<dbReference type="InterPro" id="IPR036898">
    <property type="entry name" value="RNA_pol_Rpb7-like_N_sf"/>
</dbReference>
<dbReference type="InterPro" id="IPR012340">
    <property type="entry name" value="NA-bd_OB-fold"/>
</dbReference>
<dbReference type="CDD" id="cd04329">
    <property type="entry name" value="RNAP_II_Rpb7_N"/>
    <property type="match status" value="1"/>
</dbReference>
<protein>
    <recommendedName>
        <fullName evidence="5">DNA-directed RNA polymerase subunit</fullName>
    </recommendedName>
</protein>
<dbReference type="STRING" id="69771.A0A1V6PA88"/>
<evidence type="ECO:0000256" key="3">
    <source>
        <dbReference type="ARBA" id="ARBA00022478"/>
    </source>
</evidence>
<dbReference type="OrthoDB" id="1162399at2759"/>
<dbReference type="Pfam" id="PF03876">
    <property type="entry name" value="SHS2_Rpb7-N"/>
    <property type="match status" value="1"/>
</dbReference>
<dbReference type="EMBL" id="MDYL01000013">
    <property type="protein sequence ID" value="OQD73875.1"/>
    <property type="molecule type" value="Genomic_DNA"/>
</dbReference>
<dbReference type="Gene3D" id="3.30.1490.120">
    <property type="entry name" value="RNA polymerase Rpb7-like, N-terminal domain"/>
    <property type="match status" value="1"/>
</dbReference>
<proteinExistence type="inferred from homology"/>
<dbReference type="FunFam" id="3.30.1490.120:FF:000001">
    <property type="entry name" value="DNA-directed RNA polymerase II subunit RPB7"/>
    <property type="match status" value="1"/>
</dbReference>
<dbReference type="PANTHER" id="PTHR12709">
    <property type="entry name" value="DNA-DIRECTED RNA POLYMERASE II, III"/>
    <property type="match status" value="1"/>
</dbReference>
<dbReference type="InterPro" id="IPR003029">
    <property type="entry name" value="S1_domain"/>
</dbReference>
<sequence length="244" mass="27106">MSPSSAKTISGSPRQARSIGVSASSFLADTASSPECRDPWILGDIQQEAYSPRRRRRSAYRLPLHIEADPLITAKMFFLKEETKIISLHPSYFGPNMRDYLVDRLNEEEEGRCTGDHFVICVMDMVEIGEGRVIPSNGNAEYTIKYRAIIWKPFRGETVDAVVTSVKPTGIFTLAGPLSVFIARKNIPSDIKWEPNTVPPQYTDHADQVIEKGTSLRLKILGVKPDVAAINAIGTIKEDYLGPL</sequence>
<comment type="subcellular location">
    <subcellularLocation>
        <location evidence="1 5">Nucleus</location>
    </subcellularLocation>
</comment>
<evidence type="ECO:0000256" key="5">
    <source>
        <dbReference type="RuleBase" id="RU369086"/>
    </source>
</evidence>
<dbReference type="AlphaFoldDB" id="A0A1V6PA88"/>
<keyword evidence="4 5" id="KW-0804">Transcription</keyword>
<evidence type="ECO:0000313" key="8">
    <source>
        <dbReference type="EMBL" id="OQD73875.1"/>
    </source>
</evidence>
<dbReference type="Gene3D" id="2.40.50.140">
    <property type="entry name" value="Nucleic acid-binding proteins"/>
    <property type="match status" value="1"/>
</dbReference>
<dbReference type="Proteomes" id="UP000191522">
    <property type="component" value="Unassembled WGS sequence"/>
</dbReference>
<dbReference type="GO" id="GO:0003727">
    <property type="term" value="F:single-stranded RNA binding"/>
    <property type="evidence" value="ECO:0007669"/>
    <property type="project" value="TreeGrafter"/>
</dbReference>
<dbReference type="CDD" id="cd04462">
    <property type="entry name" value="S1_RNAPII_Rpb7"/>
    <property type="match status" value="1"/>
</dbReference>
<dbReference type="GO" id="GO:0006367">
    <property type="term" value="P:transcription initiation at RNA polymerase II promoter"/>
    <property type="evidence" value="ECO:0007669"/>
    <property type="project" value="TreeGrafter"/>
</dbReference>
<keyword evidence="3 5" id="KW-0240">DNA-directed RNA polymerase</keyword>
<gene>
    <name evidence="8" type="ORF">PENDEC_c013G01586</name>
</gene>
<keyword evidence="9" id="KW-1185">Reference proteome</keyword>
<name>A0A1V6PA88_PENDC</name>
<dbReference type="SUPFAM" id="SSF50249">
    <property type="entry name" value="Nucleic acid-binding proteins"/>
    <property type="match status" value="1"/>
</dbReference>
<dbReference type="GO" id="GO:0045948">
    <property type="term" value="P:positive regulation of translational initiation"/>
    <property type="evidence" value="ECO:0007669"/>
    <property type="project" value="TreeGrafter"/>
</dbReference>
<dbReference type="InterPro" id="IPR045113">
    <property type="entry name" value="Rpb7-like"/>
</dbReference>
<dbReference type="GO" id="GO:0003697">
    <property type="term" value="F:single-stranded DNA binding"/>
    <property type="evidence" value="ECO:0007669"/>
    <property type="project" value="TreeGrafter"/>
</dbReference>
<dbReference type="OMA" id="DMVICED"/>
<dbReference type="Pfam" id="PF00575">
    <property type="entry name" value="S1"/>
    <property type="match status" value="1"/>
</dbReference>
<comment type="caution">
    <text evidence="8">The sequence shown here is derived from an EMBL/GenBank/DDBJ whole genome shotgun (WGS) entry which is preliminary data.</text>
</comment>
<dbReference type="SUPFAM" id="SSF88798">
    <property type="entry name" value="N-terminal, heterodimerisation domain of RBP7 (RpoE)"/>
    <property type="match status" value="1"/>
</dbReference>
<evidence type="ECO:0000313" key="9">
    <source>
        <dbReference type="Proteomes" id="UP000191522"/>
    </source>
</evidence>
<dbReference type="GO" id="GO:0000932">
    <property type="term" value="C:P-body"/>
    <property type="evidence" value="ECO:0007669"/>
    <property type="project" value="TreeGrafter"/>
</dbReference>
<dbReference type="FunFam" id="2.40.50.140:FF:000156">
    <property type="entry name" value="DNA-directed RNA polymerase II subunit"/>
    <property type="match status" value="1"/>
</dbReference>
<accession>A0A1V6PA88</accession>
<dbReference type="GO" id="GO:0060213">
    <property type="term" value="P:positive regulation of nuclear-transcribed mRNA poly(A) tail shortening"/>
    <property type="evidence" value="ECO:0007669"/>
    <property type="project" value="TreeGrafter"/>
</dbReference>
<evidence type="ECO:0000259" key="7">
    <source>
        <dbReference type="Pfam" id="PF03876"/>
    </source>
</evidence>
<feature type="domain" description="S1 motif" evidence="6">
    <location>
        <begin position="152"/>
        <end position="230"/>
    </location>
</feature>
<evidence type="ECO:0000259" key="6">
    <source>
        <dbReference type="Pfam" id="PF00575"/>
    </source>
</evidence>
<keyword evidence="5" id="KW-0539">Nucleus</keyword>
<evidence type="ECO:0000256" key="4">
    <source>
        <dbReference type="ARBA" id="ARBA00023163"/>
    </source>
</evidence>